<evidence type="ECO:0000313" key="2">
    <source>
        <dbReference type="EMBL" id="PPA71934.1"/>
    </source>
</evidence>
<dbReference type="OrthoDB" id="2417909at2"/>
<accession>A0A2S5GG88</accession>
<evidence type="ECO:0000259" key="1">
    <source>
        <dbReference type="Pfam" id="PF06114"/>
    </source>
</evidence>
<comment type="caution">
    <text evidence="2">The sequence shown here is derived from an EMBL/GenBank/DDBJ whole genome shotgun (WGS) entry which is preliminary data.</text>
</comment>
<gene>
    <name evidence="2" type="ORF">C4B60_00725</name>
</gene>
<sequence>MKELMLYLGILGPEDIQMDLIACKLGIRLKYWEYSSQAIKNKNGIQVMYLDKYLTKRQQHWDFAHELCHLLYHAGNQFTLPSHLRDFQEWKADSFAEHFCIPTFMLEKLTLPRHRQEAAGIIASLFFVNHEIADKRLRDWQQQEKAYKNHISFSEKLTEQDHLLRKECLDAVCDLYPCINQASGKEILTKCSTI</sequence>
<dbReference type="AlphaFoldDB" id="A0A2S5GG88"/>
<dbReference type="Pfam" id="PF06114">
    <property type="entry name" value="Peptidase_M78"/>
    <property type="match status" value="1"/>
</dbReference>
<organism evidence="2 3">
    <name type="scientific">Jeotgalibacillus proteolyticus</name>
    <dbReference type="NCBI Taxonomy" id="2082395"/>
    <lineage>
        <taxon>Bacteria</taxon>
        <taxon>Bacillati</taxon>
        <taxon>Bacillota</taxon>
        <taxon>Bacilli</taxon>
        <taxon>Bacillales</taxon>
        <taxon>Caryophanaceae</taxon>
        <taxon>Jeotgalibacillus</taxon>
    </lineage>
</organism>
<dbReference type="RefSeq" id="WP_104055720.1">
    <property type="nucleotide sequence ID" value="NZ_PREZ01000001.1"/>
</dbReference>
<dbReference type="Gene3D" id="1.10.10.2910">
    <property type="match status" value="1"/>
</dbReference>
<dbReference type="InterPro" id="IPR010359">
    <property type="entry name" value="IrrE_HExxH"/>
</dbReference>
<dbReference type="EMBL" id="PREZ01000001">
    <property type="protein sequence ID" value="PPA71934.1"/>
    <property type="molecule type" value="Genomic_DNA"/>
</dbReference>
<evidence type="ECO:0000313" key="3">
    <source>
        <dbReference type="Proteomes" id="UP000239047"/>
    </source>
</evidence>
<feature type="domain" description="IrrE N-terminal-like" evidence="1">
    <location>
        <begin position="33"/>
        <end position="137"/>
    </location>
</feature>
<name>A0A2S5GG88_9BACL</name>
<protein>
    <recommendedName>
        <fullName evidence="1">IrrE N-terminal-like domain-containing protein</fullName>
    </recommendedName>
</protein>
<reference evidence="2 3" key="1">
    <citation type="submission" date="2018-02" db="EMBL/GenBank/DDBJ databases">
        <title>Jeotgalibacillus proteolyticum sp. nov. a protease producing bacterium isolated from ocean sediments of Laizhou Bay.</title>
        <authorList>
            <person name="Li Y."/>
        </authorList>
    </citation>
    <scope>NUCLEOTIDE SEQUENCE [LARGE SCALE GENOMIC DNA]</scope>
    <source>
        <strain evidence="2 3">22-7</strain>
    </source>
</reference>
<keyword evidence="3" id="KW-1185">Reference proteome</keyword>
<proteinExistence type="predicted"/>
<dbReference type="Proteomes" id="UP000239047">
    <property type="component" value="Unassembled WGS sequence"/>
</dbReference>